<comment type="pathway">
    <text evidence="1">Amino-acid biosynthesis; L-asparagine biosynthesis; L-asparagine from L-aspartate (L-Gln route): step 1/1.</text>
</comment>
<evidence type="ECO:0000313" key="9">
    <source>
        <dbReference type="Proteomes" id="UP001462502"/>
    </source>
</evidence>
<dbReference type="PANTHER" id="PTHR43284:SF1">
    <property type="entry name" value="ASPARAGINE SYNTHETASE"/>
    <property type="match status" value="1"/>
</dbReference>
<evidence type="ECO:0000259" key="7">
    <source>
        <dbReference type="PROSITE" id="PS51278"/>
    </source>
</evidence>
<name>A0ABV0IZF7_9NEIS</name>
<dbReference type="PIRSF" id="PIRSF001589">
    <property type="entry name" value="Asn_synthetase_glu-h"/>
    <property type="match status" value="1"/>
</dbReference>
<dbReference type="EMBL" id="JBDXMI010000001">
    <property type="protein sequence ID" value="MEO9386666.1"/>
    <property type="molecule type" value="Genomic_DNA"/>
</dbReference>
<dbReference type="InterPro" id="IPR051786">
    <property type="entry name" value="ASN_synthetase/amidase"/>
</dbReference>
<dbReference type="InterPro" id="IPR001962">
    <property type="entry name" value="Asn_synthase"/>
</dbReference>
<dbReference type="InterPro" id="IPR029055">
    <property type="entry name" value="Ntn_hydrolases_N"/>
</dbReference>
<dbReference type="InterPro" id="IPR014729">
    <property type="entry name" value="Rossmann-like_a/b/a_fold"/>
</dbReference>
<dbReference type="Gene3D" id="3.40.50.620">
    <property type="entry name" value="HUPs"/>
    <property type="match status" value="1"/>
</dbReference>
<keyword evidence="9" id="KW-1185">Reference proteome</keyword>
<evidence type="ECO:0000256" key="1">
    <source>
        <dbReference type="ARBA" id="ARBA00005187"/>
    </source>
</evidence>
<feature type="domain" description="Glutamine amidotransferase type-2" evidence="7">
    <location>
        <begin position="2"/>
        <end position="193"/>
    </location>
</feature>
<reference evidence="8 9" key="1">
    <citation type="submission" date="2024-05" db="EMBL/GenBank/DDBJ databases">
        <authorList>
            <person name="De Oliveira J.P."/>
            <person name="Noriler S.A."/>
            <person name="De Oliveira A.G."/>
            <person name="Sipoli D.S."/>
        </authorList>
    </citation>
    <scope>NUCLEOTIDE SEQUENCE [LARGE SCALE GENOMIC DNA]</scope>
    <source>
        <strain evidence="8 9">LABIM192</strain>
    </source>
</reference>
<comment type="caution">
    <text evidence="8">The sequence shown here is derived from an EMBL/GenBank/DDBJ whole genome shotgun (WGS) entry which is preliminary data.</text>
</comment>
<sequence length="536" mass="58908">MCGILGCVSGRVDGALFDRALGELEHRGPFDRGQAEAGLLRLGMTRLPMSSRDDYPLPPRVDGWLASYNGEIYRGAVGGLPAEVGLLIDALREGGDFPDGMYAFALLEPSGARLHLGRDALGIKPLYYWHDPDRGEFAFASELPALLRLLGPRKLDRASVADVAATGAVLGYRTMFEGIRLLPPGTLLSLDMREPRRAPRLSPLRTAAAEREEALDEALASSVAQCSHTFRDVGLLLSGGIDSNLLNSYLPDGAAKFHVEVADSGDHPGQQRALHVCQVAGGDFWALARRAVRNFSAPTRMSSILMYQELAELVRRHGYYCVLLGEGADELFWGYPRHLAMAESGFELTPRQLAAQYFGDFSARAAWLAPELEAAALARVDEATGEMCADGLDEAVWRFDLHYSLEPLLRRADHLLMSQTIEARLPFLHGGVPARARGLGRARLEGLRQKAPLQELIRRRLPSYPIEKKRHFRLPFSQWPGVVDEMRGFLSNGLDALHGLGLARLSPDAVRSMAAGDAFTLTTLLLWRQAFAEHLQ</sequence>
<dbReference type="InterPro" id="IPR017932">
    <property type="entry name" value="GATase_2_dom"/>
</dbReference>
<dbReference type="EC" id="6.3.5.4" evidence="3"/>
<keyword evidence="5" id="KW-0067">ATP-binding</keyword>
<dbReference type="InterPro" id="IPR006426">
    <property type="entry name" value="Asn_synth_AEB"/>
</dbReference>
<accession>A0ABV0IZF7</accession>
<keyword evidence="4" id="KW-0547">Nucleotide-binding</keyword>
<dbReference type="Pfam" id="PF13537">
    <property type="entry name" value="GATase_7"/>
    <property type="match status" value="1"/>
</dbReference>
<proteinExistence type="inferred from homology"/>
<protein>
    <recommendedName>
        <fullName evidence="3">asparagine synthase (glutamine-hydrolyzing)</fullName>
        <ecNumber evidence="3">6.3.5.4</ecNumber>
    </recommendedName>
</protein>
<dbReference type="RefSeq" id="WP_347935442.1">
    <property type="nucleotide sequence ID" value="NZ_CP158160.1"/>
</dbReference>
<dbReference type="Proteomes" id="UP001462502">
    <property type="component" value="Unassembled WGS sequence"/>
</dbReference>
<comment type="catalytic activity">
    <reaction evidence="6">
        <text>L-aspartate + L-glutamine + ATP + H2O = L-asparagine + L-glutamate + AMP + diphosphate + H(+)</text>
        <dbReference type="Rhea" id="RHEA:12228"/>
        <dbReference type="ChEBI" id="CHEBI:15377"/>
        <dbReference type="ChEBI" id="CHEBI:15378"/>
        <dbReference type="ChEBI" id="CHEBI:29985"/>
        <dbReference type="ChEBI" id="CHEBI:29991"/>
        <dbReference type="ChEBI" id="CHEBI:30616"/>
        <dbReference type="ChEBI" id="CHEBI:33019"/>
        <dbReference type="ChEBI" id="CHEBI:58048"/>
        <dbReference type="ChEBI" id="CHEBI:58359"/>
        <dbReference type="ChEBI" id="CHEBI:456215"/>
        <dbReference type="EC" id="6.3.5.4"/>
    </reaction>
</comment>
<evidence type="ECO:0000256" key="4">
    <source>
        <dbReference type="ARBA" id="ARBA00022741"/>
    </source>
</evidence>
<evidence type="ECO:0000256" key="3">
    <source>
        <dbReference type="ARBA" id="ARBA00012737"/>
    </source>
</evidence>
<dbReference type="SUPFAM" id="SSF56235">
    <property type="entry name" value="N-terminal nucleophile aminohydrolases (Ntn hydrolases)"/>
    <property type="match status" value="1"/>
</dbReference>
<evidence type="ECO:0000256" key="5">
    <source>
        <dbReference type="ARBA" id="ARBA00022840"/>
    </source>
</evidence>
<dbReference type="Gene3D" id="3.60.20.10">
    <property type="entry name" value="Glutamine Phosphoribosylpyrophosphate, subunit 1, domain 1"/>
    <property type="match status" value="1"/>
</dbReference>
<comment type="similarity">
    <text evidence="2">Belongs to the asparagine synthetase family.</text>
</comment>
<dbReference type="Pfam" id="PF00733">
    <property type="entry name" value="Asn_synthase"/>
    <property type="match status" value="1"/>
</dbReference>
<gene>
    <name evidence="8" type="ORF">ABI908_21440</name>
</gene>
<evidence type="ECO:0000256" key="6">
    <source>
        <dbReference type="ARBA" id="ARBA00048741"/>
    </source>
</evidence>
<organism evidence="8 9">
    <name type="scientific">Chromobacterium phragmitis</name>
    <dbReference type="NCBI Taxonomy" id="2202141"/>
    <lineage>
        <taxon>Bacteria</taxon>
        <taxon>Pseudomonadati</taxon>
        <taxon>Pseudomonadota</taxon>
        <taxon>Betaproteobacteria</taxon>
        <taxon>Neisseriales</taxon>
        <taxon>Chromobacteriaceae</taxon>
        <taxon>Chromobacterium</taxon>
    </lineage>
</organism>
<dbReference type="PANTHER" id="PTHR43284">
    <property type="entry name" value="ASPARAGINE SYNTHETASE (GLUTAMINE-HYDROLYZING)"/>
    <property type="match status" value="1"/>
</dbReference>
<dbReference type="SUPFAM" id="SSF52402">
    <property type="entry name" value="Adenine nucleotide alpha hydrolases-like"/>
    <property type="match status" value="1"/>
</dbReference>
<evidence type="ECO:0000313" key="8">
    <source>
        <dbReference type="EMBL" id="MEO9386666.1"/>
    </source>
</evidence>
<dbReference type="PROSITE" id="PS51278">
    <property type="entry name" value="GATASE_TYPE_2"/>
    <property type="match status" value="1"/>
</dbReference>
<evidence type="ECO:0000256" key="2">
    <source>
        <dbReference type="ARBA" id="ARBA00005752"/>
    </source>
</evidence>